<protein>
    <submittedName>
        <fullName evidence="1">Uncharacterized protein</fullName>
    </submittedName>
</protein>
<accession>T1AIE7</accession>
<dbReference type="EMBL" id="AUZY01009529">
    <property type="protein sequence ID" value="EQD41765.1"/>
    <property type="molecule type" value="Genomic_DNA"/>
</dbReference>
<proteinExistence type="predicted"/>
<sequence>MLVMAFDRFTAINEISGMDIPIKRSAIAYARMRDPALLRYYYNAKTISILKSSEIVGSSPTDIFKEGTAIRRFS</sequence>
<evidence type="ECO:0000313" key="1">
    <source>
        <dbReference type="EMBL" id="EQD41765.1"/>
    </source>
</evidence>
<organism evidence="1">
    <name type="scientific">mine drainage metagenome</name>
    <dbReference type="NCBI Taxonomy" id="410659"/>
    <lineage>
        <taxon>unclassified sequences</taxon>
        <taxon>metagenomes</taxon>
        <taxon>ecological metagenomes</taxon>
    </lineage>
</organism>
<gene>
    <name evidence="1" type="ORF">B1B_14387</name>
</gene>
<reference evidence="1" key="2">
    <citation type="journal article" date="2014" name="ISME J.">
        <title>Microbial stratification in low pH oxic and suboxic macroscopic growths along an acid mine drainage.</title>
        <authorList>
            <person name="Mendez-Garcia C."/>
            <person name="Mesa V."/>
            <person name="Sprenger R.R."/>
            <person name="Richter M."/>
            <person name="Diez M.S."/>
            <person name="Solano J."/>
            <person name="Bargiela R."/>
            <person name="Golyshina O.V."/>
            <person name="Manteca A."/>
            <person name="Ramos J.L."/>
            <person name="Gallego J.R."/>
            <person name="Llorente I."/>
            <person name="Martins Dos Santos V.A."/>
            <person name="Jensen O.N."/>
            <person name="Pelaez A.I."/>
            <person name="Sanchez J."/>
            <person name="Ferrer M."/>
        </authorList>
    </citation>
    <scope>NUCLEOTIDE SEQUENCE</scope>
</reference>
<name>T1AIE7_9ZZZZ</name>
<comment type="caution">
    <text evidence="1">The sequence shown here is derived from an EMBL/GenBank/DDBJ whole genome shotgun (WGS) entry which is preliminary data.</text>
</comment>
<reference evidence="1" key="1">
    <citation type="submission" date="2013-08" db="EMBL/GenBank/DDBJ databases">
        <authorList>
            <person name="Mendez C."/>
            <person name="Richter M."/>
            <person name="Ferrer M."/>
            <person name="Sanchez J."/>
        </authorList>
    </citation>
    <scope>NUCLEOTIDE SEQUENCE</scope>
</reference>
<dbReference type="AlphaFoldDB" id="T1AIE7"/>